<sequence length="152" mass="17696">MLSYYRGFDVLTAFHGFPHRPLQELLRQQIAVVTYFRARKIRRFTLQSWLYTLNTQLCPHMHTKSSEFQRQLAEHAVNKDGSIMLPITKVFAAANVSALMSMECSELHCSTSVVIRRWYDVDNEPLTADVHRQLGKIERVTDPVWCVQVQTE</sequence>
<proteinExistence type="predicted"/>
<feature type="non-terminal residue" evidence="1">
    <location>
        <position position="152"/>
    </location>
</feature>
<gene>
    <name evidence="1" type="ORF">EJ02DRAFT_472772</name>
</gene>
<dbReference type="EMBL" id="ML976006">
    <property type="protein sequence ID" value="KAF1946002.1"/>
    <property type="molecule type" value="Genomic_DNA"/>
</dbReference>
<name>A0A6A5T261_9PLEO</name>
<accession>A0A6A5T261</accession>
<keyword evidence="2" id="KW-1185">Reference proteome</keyword>
<evidence type="ECO:0000313" key="2">
    <source>
        <dbReference type="Proteomes" id="UP000800038"/>
    </source>
</evidence>
<dbReference type="AlphaFoldDB" id="A0A6A5T261"/>
<dbReference type="Proteomes" id="UP000800038">
    <property type="component" value="Unassembled WGS sequence"/>
</dbReference>
<organism evidence="1 2">
    <name type="scientific">Clathrospora elynae</name>
    <dbReference type="NCBI Taxonomy" id="706981"/>
    <lineage>
        <taxon>Eukaryota</taxon>
        <taxon>Fungi</taxon>
        <taxon>Dikarya</taxon>
        <taxon>Ascomycota</taxon>
        <taxon>Pezizomycotina</taxon>
        <taxon>Dothideomycetes</taxon>
        <taxon>Pleosporomycetidae</taxon>
        <taxon>Pleosporales</taxon>
        <taxon>Diademaceae</taxon>
        <taxon>Clathrospora</taxon>
    </lineage>
</organism>
<evidence type="ECO:0000313" key="1">
    <source>
        <dbReference type="EMBL" id="KAF1946002.1"/>
    </source>
</evidence>
<protein>
    <submittedName>
        <fullName evidence="1">Uncharacterized protein</fullName>
    </submittedName>
</protein>
<reference evidence="1" key="1">
    <citation type="journal article" date="2020" name="Stud. Mycol.">
        <title>101 Dothideomycetes genomes: a test case for predicting lifestyles and emergence of pathogens.</title>
        <authorList>
            <person name="Haridas S."/>
            <person name="Albert R."/>
            <person name="Binder M."/>
            <person name="Bloem J."/>
            <person name="Labutti K."/>
            <person name="Salamov A."/>
            <person name="Andreopoulos B."/>
            <person name="Baker S."/>
            <person name="Barry K."/>
            <person name="Bills G."/>
            <person name="Bluhm B."/>
            <person name="Cannon C."/>
            <person name="Castanera R."/>
            <person name="Culley D."/>
            <person name="Daum C."/>
            <person name="Ezra D."/>
            <person name="Gonzalez J."/>
            <person name="Henrissat B."/>
            <person name="Kuo A."/>
            <person name="Liang C."/>
            <person name="Lipzen A."/>
            <person name="Lutzoni F."/>
            <person name="Magnuson J."/>
            <person name="Mondo S."/>
            <person name="Nolan M."/>
            <person name="Ohm R."/>
            <person name="Pangilinan J."/>
            <person name="Park H.-J."/>
            <person name="Ramirez L."/>
            <person name="Alfaro M."/>
            <person name="Sun H."/>
            <person name="Tritt A."/>
            <person name="Yoshinaga Y."/>
            <person name="Zwiers L.-H."/>
            <person name="Turgeon B."/>
            <person name="Goodwin S."/>
            <person name="Spatafora J."/>
            <person name="Crous P."/>
            <person name="Grigoriev I."/>
        </authorList>
    </citation>
    <scope>NUCLEOTIDE SEQUENCE</scope>
    <source>
        <strain evidence="1">CBS 161.51</strain>
    </source>
</reference>